<accession>A0A5D3B724</accession>
<organism evidence="2 4">
    <name type="scientific">Cucumis melo var. makuwa</name>
    <name type="common">Oriental melon</name>
    <dbReference type="NCBI Taxonomy" id="1194695"/>
    <lineage>
        <taxon>Eukaryota</taxon>
        <taxon>Viridiplantae</taxon>
        <taxon>Streptophyta</taxon>
        <taxon>Embryophyta</taxon>
        <taxon>Tracheophyta</taxon>
        <taxon>Spermatophyta</taxon>
        <taxon>Magnoliopsida</taxon>
        <taxon>eudicotyledons</taxon>
        <taxon>Gunneridae</taxon>
        <taxon>Pentapetalae</taxon>
        <taxon>rosids</taxon>
        <taxon>fabids</taxon>
        <taxon>Cucurbitales</taxon>
        <taxon>Cucurbitaceae</taxon>
        <taxon>Benincaseae</taxon>
        <taxon>Cucumis</taxon>
    </lineage>
</organism>
<evidence type="ECO:0000313" key="4">
    <source>
        <dbReference type="Proteomes" id="UP000321947"/>
    </source>
</evidence>
<dbReference type="EMBL" id="SSTD01020080">
    <property type="protein sequence ID" value="TYJ95800.1"/>
    <property type="molecule type" value="Genomic_DNA"/>
</dbReference>
<evidence type="ECO:0000313" key="2">
    <source>
        <dbReference type="EMBL" id="TYJ95800.1"/>
    </source>
</evidence>
<dbReference type="AlphaFoldDB" id="A0A5D3B724"/>
<evidence type="ECO:0000313" key="1">
    <source>
        <dbReference type="EMBL" id="KAA0036731.1"/>
    </source>
</evidence>
<reference evidence="3 4" key="1">
    <citation type="submission" date="2019-08" db="EMBL/GenBank/DDBJ databases">
        <title>Draft genome sequences of two oriental melons (Cucumis melo L. var makuwa).</title>
        <authorList>
            <person name="Kwon S.-Y."/>
        </authorList>
    </citation>
    <scope>NUCLEOTIDE SEQUENCE [LARGE SCALE GENOMIC DNA]</scope>
    <source>
        <strain evidence="4">cv. Chang Bougi</strain>
        <strain evidence="3">cv. SW 3</strain>
        <tissue evidence="2">Leaf</tissue>
    </source>
</reference>
<gene>
    <name evidence="2" type="ORF">E5676_scaffold110G00770</name>
    <name evidence="1" type="ORF">E6C27_scaffold20G00020</name>
</gene>
<sequence length="286" mass="32405">MQVIQNKRIWDVPEVDAVENEHLKVLEIIFSHPVDEHIEDKSLIRIDVDPTIVERSIVCHVNNDFIDDVDEHVTDDFIDDVDEHLSLQNGISDNEPLGTFQPSVTLTPKRRAQSRLLKLKYYIAANRWILMMIAPGAENSIFPYVVCFSQSIGVCVRKIFLFFVLDFNDQAMNSPSLPQRVLSHSLGMRYVRRCWVDDRATQKVLVGDLSPDPQNGQCKKFHDLMFAVHADTGVVDVGDALLSTIEDVLPITSRPISSSVYVRTIAMQSDIVMPFAHTLAAYTRVV</sequence>
<comment type="caution">
    <text evidence="2">The sequence shown here is derived from an EMBL/GenBank/DDBJ whole genome shotgun (WGS) entry which is preliminary data.</text>
</comment>
<name>A0A5D3B724_CUCMM</name>
<proteinExistence type="predicted"/>
<dbReference type="EMBL" id="SSTE01019218">
    <property type="protein sequence ID" value="KAA0036731.1"/>
    <property type="molecule type" value="Genomic_DNA"/>
</dbReference>
<protein>
    <submittedName>
        <fullName evidence="2">CACTA en-spm transposon protein</fullName>
    </submittedName>
</protein>
<evidence type="ECO:0000313" key="3">
    <source>
        <dbReference type="Proteomes" id="UP000321393"/>
    </source>
</evidence>
<dbReference type="Proteomes" id="UP000321947">
    <property type="component" value="Unassembled WGS sequence"/>
</dbReference>
<dbReference type="Proteomes" id="UP000321393">
    <property type="component" value="Unassembled WGS sequence"/>
</dbReference>